<protein>
    <submittedName>
        <fullName evidence="1">Uncharacterized protein</fullName>
    </submittedName>
</protein>
<evidence type="ECO:0000313" key="1">
    <source>
        <dbReference type="EMBL" id="KAK6181417.1"/>
    </source>
</evidence>
<reference evidence="1 2" key="1">
    <citation type="submission" date="2024-01" db="EMBL/GenBank/DDBJ databases">
        <title>The genome of the rayed Mediterranean limpet Patella caerulea (Linnaeus, 1758).</title>
        <authorList>
            <person name="Anh-Thu Weber A."/>
            <person name="Halstead-Nussloch G."/>
        </authorList>
    </citation>
    <scope>NUCLEOTIDE SEQUENCE [LARGE SCALE GENOMIC DNA]</scope>
    <source>
        <strain evidence="1">AATW-2023a</strain>
        <tissue evidence="1">Whole specimen</tissue>
    </source>
</reference>
<evidence type="ECO:0000313" key="2">
    <source>
        <dbReference type="Proteomes" id="UP001347796"/>
    </source>
</evidence>
<dbReference type="Proteomes" id="UP001347796">
    <property type="component" value="Unassembled WGS sequence"/>
</dbReference>
<comment type="caution">
    <text evidence="1">The sequence shown here is derived from an EMBL/GenBank/DDBJ whole genome shotgun (WGS) entry which is preliminary data.</text>
</comment>
<accession>A0AAN8JQR7</accession>
<organism evidence="1 2">
    <name type="scientific">Patella caerulea</name>
    <name type="common">Rayed Mediterranean limpet</name>
    <dbReference type="NCBI Taxonomy" id="87958"/>
    <lineage>
        <taxon>Eukaryota</taxon>
        <taxon>Metazoa</taxon>
        <taxon>Spiralia</taxon>
        <taxon>Lophotrochozoa</taxon>
        <taxon>Mollusca</taxon>
        <taxon>Gastropoda</taxon>
        <taxon>Patellogastropoda</taxon>
        <taxon>Patelloidea</taxon>
        <taxon>Patellidae</taxon>
        <taxon>Patella</taxon>
    </lineage>
</organism>
<dbReference type="EMBL" id="JAZGQO010000007">
    <property type="protein sequence ID" value="KAK6181417.1"/>
    <property type="molecule type" value="Genomic_DNA"/>
</dbReference>
<dbReference type="AlphaFoldDB" id="A0AAN8JQR7"/>
<name>A0AAN8JQR7_PATCE</name>
<proteinExistence type="predicted"/>
<keyword evidence="2" id="KW-1185">Reference proteome</keyword>
<sequence>MELLQNDQKKHRVRALQVERRRFELELANFDAAKRFISVDMRKAQTEMKRRLKRYKDRQKEIVASRIPSEREIYGQFITRPTTASSFRSRLTSRPCTSSYIHRMAKYLDTDDDEEREIDPAFLTDRTRSKIDLRPSSAWSFKNRAEVNTGSLDYRRTGCSLKTLRLGTPASQIRYFDEDELRERNLIYSQILDQHKRKEREHFEEIALKVSDFCDNKK</sequence>
<gene>
    <name evidence="1" type="ORF">SNE40_009266</name>
</gene>